<dbReference type="STRING" id="1116391.PM3016_2091"/>
<dbReference type="KEGG" id="pmq:PM3016_2091"/>
<organism evidence="1 2">
    <name type="scientific">Paenibacillus mucilaginosus 3016</name>
    <dbReference type="NCBI Taxonomy" id="1116391"/>
    <lineage>
        <taxon>Bacteria</taxon>
        <taxon>Bacillati</taxon>
        <taxon>Bacillota</taxon>
        <taxon>Bacilli</taxon>
        <taxon>Bacillales</taxon>
        <taxon>Paenibacillaceae</taxon>
        <taxon>Paenibacillus</taxon>
    </lineage>
</organism>
<dbReference type="AlphaFoldDB" id="H6NCQ8"/>
<reference evidence="1 2" key="1">
    <citation type="journal article" date="2012" name="J. Bacteriol.">
        <title>Complete Genome Sequence of Paenibacillus mucilaginosus 3016, a Bacterium Functional as Microbial Fertilizer.</title>
        <authorList>
            <person name="Ma M."/>
            <person name="Wang Z."/>
            <person name="Li L."/>
            <person name="Jiang X."/>
            <person name="Guan D."/>
            <person name="Cao F."/>
            <person name="Chen H."/>
            <person name="Wang X."/>
            <person name="Shen D."/>
            <person name="Du B."/>
            <person name="Li J."/>
        </authorList>
    </citation>
    <scope>NUCLEOTIDE SEQUENCE [LARGE SCALE GENOMIC DNA]</scope>
    <source>
        <strain evidence="1 2">3016</strain>
    </source>
</reference>
<proteinExistence type="predicted"/>
<accession>H6NCQ8</accession>
<protein>
    <submittedName>
        <fullName evidence="1">Uncharacterized protein</fullName>
    </submittedName>
</protein>
<evidence type="ECO:0000313" key="1">
    <source>
        <dbReference type="EMBL" id="AFC28987.1"/>
    </source>
</evidence>
<dbReference type="Proteomes" id="UP000007523">
    <property type="component" value="Chromosome"/>
</dbReference>
<dbReference type="EMBL" id="CP003235">
    <property type="protein sequence ID" value="AFC28987.1"/>
    <property type="molecule type" value="Genomic_DNA"/>
</dbReference>
<evidence type="ECO:0000313" key="2">
    <source>
        <dbReference type="Proteomes" id="UP000007523"/>
    </source>
</evidence>
<keyword evidence="2" id="KW-1185">Reference proteome</keyword>
<sequence>MIASTNRFSKLWFLHGNHGFFSMDRQRQIKSRIKRMEKIEIEGVQRPKS</sequence>
<dbReference type="HOGENOM" id="CLU_3138585_0_0_9"/>
<dbReference type="RefSeq" id="WP_014369416.1">
    <property type="nucleotide sequence ID" value="NC_016935.1"/>
</dbReference>
<gene>
    <name evidence="1" type="ORF">PM3016_2091</name>
</gene>
<name>H6NCQ8_9BACL</name>